<keyword evidence="2" id="KW-0812">Transmembrane</keyword>
<keyword evidence="6" id="KW-1185">Reference proteome</keyword>
<reference evidence="5" key="1">
    <citation type="submission" date="2022-11" db="EMBL/GenBank/DDBJ databases">
        <authorList>
            <person name="Petersen C."/>
        </authorList>
    </citation>
    <scope>NUCLEOTIDE SEQUENCE</scope>
    <source>
        <strain evidence="5">IBT 19713</strain>
    </source>
</reference>
<dbReference type="EMBL" id="JAPQKS010000001">
    <property type="protein sequence ID" value="KAJ5248610.1"/>
    <property type="molecule type" value="Genomic_DNA"/>
</dbReference>
<gene>
    <name evidence="5" type="ORF">N7468_000061</name>
</gene>
<dbReference type="AlphaFoldDB" id="A0A9W9PJI5"/>
<name>A0A9W9PJI5_9EURO</name>
<dbReference type="RefSeq" id="XP_058335389.1">
    <property type="nucleotide sequence ID" value="XM_058469358.1"/>
</dbReference>
<comment type="subcellular location">
    <subcellularLocation>
        <location evidence="1">Membrane</location>
    </subcellularLocation>
</comment>
<dbReference type="Gene3D" id="1.20.120.550">
    <property type="entry name" value="Membrane associated eicosanoid/glutathione metabolism-like domain"/>
    <property type="match status" value="1"/>
</dbReference>
<dbReference type="Proteomes" id="UP001150941">
    <property type="component" value="Unassembled WGS sequence"/>
</dbReference>
<sequence length="165" mass="17617">MSSILSTLGLRAAGGSPAPSHAAAFLVGNWVFAHMATNSRWEKMRLGIDNNVAPREDLATIGEAAVKEGKISRSTLNRLKRKDATSTNLIDGFPFLVASILFATVAGVPNETINTIGVWYSVSRIAYAVSYIYGETQAMGSIRSLAWLSANISCITGLVLASKRL</sequence>
<dbReference type="InterPro" id="IPR001129">
    <property type="entry name" value="Membr-assoc_MAPEG"/>
</dbReference>
<evidence type="ECO:0000256" key="1">
    <source>
        <dbReference type="ARBA" id="ARBA00004370"/>
    </source>
</evidence>
<dbReference type="GeneID" id="83196661"/>
<evidence type="ECO:0000313" key="5">
    <source>
        <dbReference type="EMBL" id="KAJ5248610.1"/>
    </source>
</evidence>
<dbReference type="PANTHER" id="PTHR35371">
    <property type="entry name" value="INNER MEMBRANE PROTEIN"/>
    <property type="match status" value="1"/>
</dbReference>
<dbReference type="GO" id="GO:0016020">
    <property type="term" value="C:membrane"/>
    <property type="evidence" value="ECO:0007669"/>
    <property type="project" value="UniProtKB-SubCell"/>
</dbReference>
<evidence type="ECO:0000313" key="6">
    <source>
        <dbReference type="Proteomes" id="UP001150941"/>
    </source>
</evidence>
<accession>A0A9W9PJI5</accession>
<organism evidence="5 6">
    <name type="scientific">Penicillium chermesinum</name>
    <dbReference type="NCBI Taxonomy" id="63820"/>
    <lineage>
        <taxon>Eukaryota</taxon>
        <taxon>Fungi</taxon>
        <taxon>Dikarya</taxon>
        <taxon>Ascomycota</taxon>
        <taxon>Pezizomycotina</taxon>
        <taxon>Eurotiomycetes</taxon>
        <taxon>Eurotiomycetidae</taxon>
        <taxon>Eurotiales</taxon>
        <taxon>Aspergillaceae</taxon>
        <taxon>Penicillium</taxon>
    </lineage>
</organism>
<evidence type="ECO:0000256" key="2">
    <source>
        <dbReference type="ARBA" id="ARBA00022692"/>
    </source>
</evidence>
<comment type="caution">
    <text evidence="5">The sequence shown here is derived from an EMBL/GenBank/DDBJ whole genome shotgun (WGS) entry which is preliminary data.</text>
</comment>
<dbReference type="OrthoDB" id="2122304at2759"/>
<dbReference type="InterPro" id="IPR023352">
    <property type="entry name" value="MAPEG-like_dom_sf"/>
</dbReference>
<keyword evidence="3" id="KW-1133">Transmembrane helix</keyword>
<dbReference type="SUPFAM" id="SSF161084">
    <property type="entry name" value="MAPEG domain-like"/>
    <property type="match status" value="1"/>
</dbReference>
<reference evidence="5" key="2">
    <citation type="journal article" date="2023" name="IMA Fungus">
        <title>Comparative genomic study of the Penicillium genus elucidates a diverse pangenome and 15 lateral gene transfer events.</title>
        <authorList>
            <person name="Petersen C."/>
            <person name="Sorensen T."/>
            <person name="Nielsen M.R."/>
            <person name="Sondergaard T.E."/>
            <person name="Sorensen J.L."/>
            <person name="Fitzpatrick D.A."/>
            <person name="Frisvad J.C."/>
            <person name="Nielsen K.L."/>
        </authorList>
    </citation>
    <scope>NUCLEOTIDE SEQUENCE</scope>
    <source>
        <strain evidence="5">IBT 19713</strain>
    </source>
</reference>
<evidence type="ECO:0000256" key="3">
    <source>
        <dbReference type="ARBA" id="ARBA00022989"/>
    </source>
</evidence>
<protein>
    <submittedName>
        <fullName evidence="5">Uncharacterized protein</fullName>
    </submittedName>
</protein>
<keyword evidence="4" id="KW-0472">Membrane</keyword>
<dbReference type="Pfam" id="PF01124">
    <property type="entry name" value="MAPEG"/>
    <property type="match status" value="1"/>
</dbReference>
<proteinExistence type="predicted"/>
<dbReference type="PANTHER" id="PTHR35371:SF2">
    <property type="entry name" value="MAPEG FAMILY PROTEIN"/>
    <property type="match status" value="1"/>
</dbReference>
<evidence type="ECO:0000256" key="4">
    <source>
        <dbReference type="ARBA" id="ARBA00023136"/>
    </source>
</evidence>